<keyword evidence="2" id="KW-0732">Signal</keyword>
<proteinExistence type="predicted"/>
<dbReference type="RefSeq" id="WP_204019703.1">
    <property type="nucleotide sequence ID" value="NZ_BOOW01000002.1"/>
</dbReference>
<dbReference type="PROSITE" id="PS51318">
    <property type="entry name" value="TAT"/>
    <property type="match status" value="1"/>
</dbReference>
<dbReference type="EMBL" id="BOOW01000002">
    <property type="protein sequence ID" value="GII89835.1"/>
    <property type="molecule type" value="Genomic_DNA"/>
</dbReference>
<reference evidence="3" key="1">
    <citation type="submission" date="2021-01" db="EMBL/GenBank/DDBJ databases">
        <title>Whole genome shotgun sequence of Sinosporangium siamense NBRC 109515.</title>
        <authorList>
            <person name="Komaki H."/>
            <person name="Tamura T."/>
        </authorList>
    </citation>
    <scope>NUCLEOTIDE SEQUENCE</scope>
    <source>
        <strain evidence="3">NBRC 109515</strain>
    </source>
</reference>
<dbReference type="InterPro" id="IPR006311">
    <property type="entry name" value="TAT_signal"/>
</dbReference>
<organism evidence="3 4">
    <name type="scientific">Sinosporangium siamense</name>
    <dbReference type="NCBI Taxonomy" id="1367973"/>
    <lineage>
        <taxon>Bacteria</taxon>
        <taxon>Bacillati</taxon>
        <taxon>Actinomycetota</taxon>
        <taxon>Actinomycetes</taxon>
        <taxon>Streptosporangiales</taxon>
        <taxon>Streptosporangiaceae</taxon>
        <taxon>Sinosporangium</taxon>
    </lineage>
</organism>
<evidence type="ECO:0008006" key="5">
    <source>
        <dbReference type="Google" id="ProtNLM"/>
    </source>
</evidence>
<comment type="caution">
    <text evidence="3">The sequence shown here is derived from an EMBL/GenBank/DDBJ whole genome shotgun (WGS) entry which is preliminary data.</text>
</comment>
<keyword evidence="4" id="KW-1185">Reference proteome</keyword>
<gene>
    <name evidence="3" type="ORF">Ssi02_00660</name>
</gene>
<dbReference type="PROSITE" id="PS51257">
    <property type="entry name" value="PROKAR_LIPOPROTEIN"/>
    <property type="match status" value="1"/>
</dbReference>
<sequence length="158" mass="16343">MCPRIFTRRALLASGAALGLTTVLGACSTPTAAPPAATPTPDPDATLLRELVAGKANIVTLYARAGAAKDPELQPFLQRHQAHLTELRRRLGGPSPTPSPSPTASAAKVTLSTLREAERRAAAGRPQQVTEATPSLSQLIASIGACEAAHVLALSRLL</sequence>
<evidence type="ECO:0000313" key="3">
    <source>
        <dbReference type="EMBL" id="GII89835.1"/>
    </source>
</evidence>
<protein>
    <recommendedName>
        <fullName evidence="5">Ferritin-like domain-containing protein</fullName>
    </recommendedName>
</protein>
<evidence type="ECO:0000256" key="1">
    <source>
        <dbReference type="SAM" id="MobiDB-lite"/>
    </source>
</evidence>
<name>A0A919V2E8_9ACTN</name>
<feature type="chain" id="PRO_5039326042" description="Ferritin-like domain-containing protein" evidence="2">
    <location>
        <begin position="33"/>
        <end position="158"/>
    </location>
</feature>
<dbReference type="Proteomes" id="UP000606172">
    <property type="component" value="Unassembled WGS sequence"/>
</dbReference>
<evidence type="ECO:0000313" key="4">
    <source>
        <dbReference type="Proteomes" id="UP000606172"/>
    </source>
</evidence>
<feature type="signal peptide" evidence="2">
    <location>
        <begin position="1"/>
        <end position="32"/>
    </location>
</feature>
<feature type="region of interest" description="Disordered" evidence="1">
    <location>
        <begin position="84"/>
        <end position="107"/>
    </location>
</feature>
<accession>A0A919V2E8</accession>
<dbReference type="AlphaFoldDB" id="A0A919V2E8"/>
<evidence type="ECO:0000256" key="2">
    <source>
        <dbReference type="SAM" id="SignalP"/>
    </source>
</evidence>